<proteinExistence type="predicted"/>
<reference evidence="2" key="1">
    <citation type="journal article" date="2019" name="Int. J. Syst. Evol. Microbiol.">
        <title>The Global Catalogue of Microorganisms (GCM) 10K type strain sequencing project: providing services to taxonomists for standard genome sequencing and annotation.</title>
        <authorList>
            <consortium name="The Broad Institute Genomics Platform"/>
            <consortium name="The Broad Institute Genome Sequencing Center for Infectious Disease"/>
            <person name="Wu L."/>
            <person name="Ma J."/>
        </authorList>
    </citation>
    <scope>NUCLEOTIDE SEQUENCE [LARGE SCALE GENOMIC DNA]</scope>
    <source>
        <strain evidence="2">CGMCC 4.7192</strain>
    </source>
</reference>
<keyword evidence="2" id="KW-1185">Reference proteome</keyword>
<organism evidence="1 2">
    <name type="scientific">Kiloniella antarctica</name>
    <dbReference type="NCBI Taxonomy" id="1550907"/>
    <lineage>
        <taxon>Bacteria</taxon>
        <taxon>Pseudomonadati</taxon>
        <taxon>Pseudomonadota</taxon>
        <taxon>Alphaproteobacteria</taxon>
        <taxon>Rhodospirillales</taxon>
        <taxon>Kiloniellaceae</taxon>
        <taxon>Kiloniella</taxon>
    </lineage>
</organism>
<sequence length="762" mass="87067">MRRFEWQFSFSLVVLVLATLISHETKAGGGEPCQQPIVSRYCSSTEIDLLTPQKGRAKVLLKQILKIYRPELSLGSEMWSEDNDNIDEVTRFFNAFDIPALARTELGYLEGEKQDEKFLNDVFFSHPQCYAGGSFSNLAQYYQGIVRSGLDRETVRYLAFLRLLLVQDCVLDTDTYISSEKTKKHLQIIKAGEAKGWFDYIEAAAFYHDGFYPEAADLFATIAREETEAERTSGWLVETTRYMEILALFHKGREGQDDVFLPTVFNSFTEAFVSDFPNSTYRKHVEDMSVGIWLHYDERERYFNELIKMLSRRDVLNDRAAELDDLEELSINALLANITEISEYPIEHGNGFTLLPAILSGSKEISSLCAQVRHLPKKTPQELINYIGMSCAYLLKGTMPNTSVFAETPLYTHAKAFEAQALLLEGKLDEETSVFKEVATKSDLPLKDLLGLRSRQFEARLKHNEPAAFVRSSKLDGAKVPMELVIMDAVLYEQLSRYFLSAKELEESLEIEANELLRFSLIRPHLDEAMVQENWKAAKGLSALIQWQDLLANKTLEASDKLTIEIRNYAEVIEDVLALAHDNANPKALADVAYFLYKNHIVPSCGYERTSLIQAYLSTCDPEYFVPSDKGIVRVGSKSLKDIRAPVEIFSEALEIYKRKTGGKAEKARLLRVMIFCAKGAKNVAYCLRRKKIPKAHFKGWFEDLNLHYPSKERIEYWFYDLPDYSVFGEGDDTSVEQQYWYDEDAYLGYLDGGPYSPEFVE</sequence>
<evidence type="ECO:0000313" key="1">
    <source>
        <dbReference type="EMBL" id="MFD2203997.1"/>
    </source>
</evidence>
<dbReference type="RefSeq" id="WP_380247103.1">
    <property type="nucleotide sequence ID" value="NZ_JBHUII010000001.1"/>
</dbReference>
<gene>
    <name evidence="1" type="ORF">ACFSKO_00130</name>
</gene>
<protein>
    <submittedName>
        <fullName evidence="1">Uncharacterized protein</fullName>
    </submittedName>
</protein>
<comment type="caution">
    <text evidence="1">The sequence shown here is derived from an EMBL/GenBank/DDBJ whole genome shotgun (WGS) entry which is preliminary data.</text>
</comment>
<name>A0ABW5BD73_9PROT</name>
<accession>A0ABW5BD73</accession>
<dbReference type="EMBL" id="JBHUII010000001">
    <property type="protein sequence ID" value="MFD2203997.1"/>
    <property type="molecule type" value="Genomic_DNA"/>
</dbReference>
<evidence type="ECO:0000313" key="2">
    <source>
        <dbReference type="Proteomes" id="UP001597294"/>
    </source>
</evidence>
<dbReference type="Proteomes" id="UP001597294">
    <property type="component" value="Unassembled WGS sequence"/>
</dbReference>